<evidence type="ECO:0000313" key="2">
    <source>
        <dbReference type="Proteomes" id="UP000789901"/>
    </source>
</evidence>
<name>A0ABN7V7N8_GIGMA</name>
<gene>
    <name evidence="1" type="ORF">GMARGA_LOCUS15220</name>
</gene>
<dbReference type="InterPro" id="IPR037045">
    <property type="entry name" value="S8pro/Inhibitor_I9_sf"/>
</dbReference>
<protein>
    <submittedName>
        <fullName evidence="1">17440_t:CDS:1</fullName>
    </submittedName>
</protein>
<dbReference type="EMBL" id="CAJVQB010010392">
    <property type="protein sequence ID" value="CAG8739437.1"/>
    <property type="molecule type" value="Genomic_DNA"/>
</dbReference>
<organism evidence="1 2">
    <name type="scientific">Gigaspora margarita</name>
    <dbReference type="NCBI Taxonomy" id="4874"/>
    <lineage>
        <taxon>Eukaryota</taxon>
        <taxon>Fungi</taxon>
        <taxon>Fungi incertae sedis</taxon>
        <taxon>Mucoromycota</taxon>
        <taxon>Glomeromycotina</taxon>
        <taxon>Glomeromycetes</taxon>
        <taxon>Diversisporales</taxon>
        <taxon>Gigasporaceae</taxon>
        <taxon>Gigaspora</taxon>
    </lineage>
</organism>
<proteinExistence type="predicted"/>
<dbReference type="SUPFAM" id="SSF54897">
    <property type="entry name" value="Protease propeptides/inhibitors"/>
    <property type="match status" value="1"/>
</dbReference>
<dbReference type="Gene3D" id="3.30.70.80">
    <property type="entry name" value="Peptidase S8 propeptide/proteinase inhibitor I9"/>
    <property type="match status" value="1"/>
</dbReference>
<accession>A0ABN7V7N8</accession>
<dbReference type="Proteomes" id="UP000789901">
    <property type="component" value="Unassembled WGS sequence"/>
</dbReference>
<evidence type="ECO:0000313" key="1">
    <source>
        <dbReference type="EMBL" id="CAG8739437.1"/>
    </source>
</evidence>
<reference evidence="1 2" key="1">
    <citation type="submission" date="2021-06" db="EMBL/GenBank/DDBJ databases">
        <authorList>
            <person name="Kallberg Y."/>
            <person name="Tangrot J."/>
            <person name="Rosling A."/>
        </authorList>
    </citation>
    <scope>NUCLEOTIDE SEQUENCE [LARGE SCALE GENOMIC DNA]</scope>
    <source>
        <strain evidence="1 2">120-4 pot B 10/14</strain>
    </source>
</reference>
<sequence length="77" mass="8477">MTGELNKIMTFKKGTPEDVIAKVKKQIEESGGKITSETKFAAKIIMYTIPEGTITVFSEDDNQHIVSNENDGVVTTQ</sequence>
<comment type="caution">
    <text evidence="1">The sequence shown here is derived from an EMBL/GenBank/DDBJ whole genome shotgun (WGS) entry which is preliminary data.</text>
</comment>
<keyword evidence="2" id="KW-1185">Reference proteome</keyword>